<dbReference type="Gene3D" id="3.40.50.1820">
    <property type="entry name" value="alpha/beta hydrolase"/>
    <property type="match status" value="1"/>
</dbReference>
<proteinExistence type="predicted"/>
<accession>A0ABS2A225</accession>
<keyword evidence="3" id="KW-1185">Reference proteome</keyword>
<evidence type="ECO:0000313" key="2">
    <source>
        <dbReference type="EMBL" id="MBM2419347.1"/>
    </source>
</evidence>
<dbReference type="InterPro" id="IPR050266">
    <property type="entry name" value="AB_hydrolase_sf"/>
</dbReference>
<dbReference type="RefSeq" id="WP_138487607.1">
    <property type="nucleotide sequence ID" value="NZ_JBKAGK010000002.1"/>
</dbReference>
<feature type="domain" description="AB hydrolase-1" evidence="1">
    <location>
        <begin position="28"/>
        <end position="265"/>
    </location>
</feature>
<comment type="caution">
    <text evidence="2">The sequence shown here is derived from an EMBL/GenBank/DDBJ whole genome shotgun (WGS) entry which is preliminary data.</text>
</comment>
<dbReference type="InterPro" id="IPR000639">
    <property type="entry name" value="Epox_hydrolase-like"/>
</dbReference>
<dbReference type="SUPFAM" id="SSF53474">
    <property type="entry name" value="alpha/beta-Hydrolases"/>
    <property type="match status" value="1"/>
</dbReference>
<dbReference type="EMBL" id="JAFBXF010000017">
    <property type="protein sequence ID" value="MBM2419347.1"/>
    <property type="molecule type" value="Genomic_DNA"/>
</dbReference>
<dbReference type="InterPro" id="IPR000073">
    <property type="entry name" value="AB_hydrolase_1"/>
</dbReference>
<evidence type="ECO:0000313" key="3">
    <source>
        <dbReference type="Proteomes" id="UP000809440"/>
    </source>
</evidence>
<keyword evidence="2" id="KW-0378">Hydrolase</keyword>
<organism evidence="2 3">
    <name type="scientific">Marivita cryptomonadis</name>
    <dbReference type="NCBI Taxonomy" id="505252"/>
    <lineage>
        <taxon>Bacteria</taxon>
        <taxon>Pseudomonadati</taxon>
        <taxon>Pseudomonadota</taxon>
        <taxon>Alphaproteobacteria</taxon>
        <taxon>Rhodobacterales</taxon>
        <taxon>Roseobacteraceae</taxon>
        <taxon>Marivita</taxon>
    </lineage>
</organism>
<evidence type="ECO:0000259" key="1">
    <source>
        <dbReference type="Pfam" id="PF00561"/>
    </source>
</evidence>
<name>A0ABS2A225_9RHOB</name>
<dbReference type="PANTHER" id="PTHR43798">
    <property type="entry name" value="MONOACYLGLYCEROL LIPASE"/>
    <property type="match status" value="1"/>
</dbReference>
<dbReference type="PRINTS" id="PR00412">
    <property type="entry name" value="EPOXHYDRLASE"/>
</dbReference>
<dbReference type="Proteomes" id="UP000809440">
    <property type="component" value="Unassembled WGS sequence"/>
</dbReference>
<dbReference type="InterPro" id="IPR029058">
    <property type="entry name" value="AB_hydrolase_fold"/>
</dbReference>
<protein>
    <submittedName>
        <fullName evidence="2">Alpha/beta hydrolase</fullName>
    </submittedName>
</protein>
<gene>
    <name evidence="2" type="ORF">JQX48_20350</name>
</gene>
<reference evidence="2 3" key="1">
    <citation type="submission" date="2021-01" db="EMBL/GenBank/DDBJ databases">
        <title>Diatom-associated Roseobacters Show Island Model of Population Structure.</title>
        <authorList>
            <person name="Qu L."/>
            <person name="Feng X."/>
            <person name="Chen Y."/>
            <person name="Li L."/>
            <person name="Wang X."/>
            <person name="Hu Z."/>
            <person name="Wang H."/>
            <person name="Luo H."/>
        </authorList>
    </citation>
    <scope>NUCLEOTIDE SEQUENCE [LARGE SCALE GENOMIC DNA]</scope>
    <source>
        <strain evidence="2 3">CC28-63</strain>
    </source>
</reference>
<dbReference type="PRINTS" id="PR00111">
    <property type="entry name" value="ABHYDROLASE"/>
</dbReference>
<sequence>MNRIRRRFADLTDGQVHMRCAGPTDRAPMVMIHQSPGSSKQLEPLMTALVARGWRCIAPDTPGNGDSDPLPIDQPEIPDLAQAAFVALSDVVDGPFDIYGSHTGASIAMEIAIAHPDRVRSLTIEGMGLYLGGLQSEVLDRYAREIRPDAEATHLMKVWHFCRDQHLFWPYYNRTAEGRLPDGLPDDETLHDFVVEVLKAMRSYHLSYRAAFRWRKAERLPLLKVPTLVMSSPSDMLHKYSQQVADLVPGATCEVLPAWSDPAFHETTAHMMEDFLEKARA</sequence>
<dbReference type="GO" id="GO:0016787">
    <property type="term" value="F:hydrolase activity"/>
    <property type="evidence" value="ECO:0007669"/>
    <property type="project" value="UniProtKB-KW"/>
</dbReference>
<dbReference type="Pfam" id="PF00561">
    <property type="entry name" value="Abhydrolase_1"/>
    <property type="match status" value="1"/>
</dbReference>